<evidence type="ECO:0000313" key="3">
    <source>
        <dbReference type="Proteomes" id="UP000501648"/>
    </source>
</evidence>
<name>A0A6M3ZUU0_9BURK</name>
<proteinExistence type="predicted"/>
<evidence type="ECO:0000313" key="2">
    <source>
        <dbReference type="EMBL" id="QJQ02338.1"/>
    </source>
</evidence>
<organism evidence="2 3">
    <name type="scientific">Herbaspirillum rubrisubalbicans Os34</name>
    <dbReference type="NCBI Taxonomy" id="1235827"/>
    <lineage>
        <taxon>Bacteria</taxon>
        <taxon>Pseudomonadati</taxon>
        <taxon>Pseudomonadota</taxon>
        <taxon>Betaproteobacteria</taxon>
        <taxon>Burkholderiales</taxon>
        <taxon>Oxalobacteraceae</taxon>
        <taxon>Herbaspirillum</taxon>
    </lineage>
</organism>
<reference evidence="2 3" key="1">
    <citation type="journal article" date="2012" name="J. Bacteriol.">
        <title>Genome sequence of the pathogenic Herbaspirillum seropedicae strain Os34, isolated from rice roots.</title>
        <authorList>
            <person name="Ye W."/>
            <person name="Ye S."/>
            <person name="Liu J."/>
            <person name="Chang S."/>
            <person name="Chen M."/>
            <person name="Zhu B."/>
            <person name="Guo L."/>
            <person name="An Q."/>
        </authorList>
    </citation>
    <scope>NUCLEOTIDE SEQUENCE [LARGE SCALE GENOMIC DNA]</scope>
    <source>
        <strain evidence="2 3">Os34</strain>
    </source>
</reference>
<dbReference type="Pfam" id="PF18974">
    <property type="entry name" value="DUF5710"/>
    <property type="match status" value="1"/>
</dbReference>
<protein>
    <submittedName>
        <fullName evidence="2">Conjugal transfer protein TraC</fullName>
    </submittedName>
</protein>
<evidence type="ECO:0000259" key="1">
    <source>
        <dbReference type="Pfam" id="PF18974"/>
    </source>
</evidence>
<dbReference type="Proteomes" id="UP000501648">
    <property type="component" value="Chromosome"/>
</dbReference>
<sequence length="206" mass="23483">MPRVDLTVPFSEKDEAKKLGARWDGQGKVWYVPDGVDASAFERWLPSEPDSNIRSGSYFIAQTTTSCWKCGEHTKVVGFILAAGHETLESGEEDDEPDRWYRHTDPAIVHYINGLLPAVEARIRALSRHYRLDFSKTTQSSYWMNHCEHCGMKQGDFEMYCEPQGAFFPVDRYAAAQITLHAFAEPFSCNGSPAYGDHFLEYMRRA</sequence>
<accession>A0A6M3ZUU0</accession>
<dbReference type="RefSeq" id="WP_017455425.1">
    <property type="nucleotide sequence ID" value="NZ_CP008956.1"/>
</dbReference>
<gene>
    <name evidence="2" type="ORF">C798_19475</name>
</gene>
<dbReference type="InterPro" id="IPR043764">
    <property type="entry name" value="DUF5710"/>
</dbReference>
<dbReference type="AlphaFoldDB" id="A0A6M3ZUU0"/>
<feature type="domain" description="DUF5710" evidence="1">
    <location>
        <begin position="3"/>
        <end position="46"/>
    </location>
</feature>
<dbReference type="EMBL" id="CP008956">
    <property type="protein sequence ID" value="QJQ02338.1"/>
    <property type="molecule type" value="Genomic_DNA"/>
</dbReference>